<evidence type="ECO:0000256" key="3">
    <source>
        <dbReference type="ARBA" id="ARBA00023015"/>
    </source>
</evidence>
<dbReference type="RefSeq" id="WP_068689205.1">
    <property type="nucleotide sequence ID" value="NZ_CP063196.1"/>
</dbReference>
<keyword evidence="3" id="KW-0805">Transcription regulation</keyword>
<proteinExistence type="inferred from homology"/>
<evidence type="ECO:0000313" key="6">
    <source>
        <dbReference type="EMBL" id="UOE20463.1"/>
    </source>
</evidence>
<dbReference type="Proteomes" id="UP000265719">
    <property type="component" value="Chromosome"/>
</dbReference>
<dbReference type="AlphaFoldDB" id="A0A399G9Z2"/>
<dbReference type="SUPFAM" id="SSF46785">
    <property type="entry name" value="Winged helix' DNA-binding domain"/>
    <property type="match status" value="1"/>
</dbReference>
<evidence type="ECO:0000256" key="1">
    <source>
        <dbReference type="ARBA" id="ARBA00005384"/>
    </source>
</evidence>
<dbReference type="PROSITE" id="PS50949">
    <property type="entry name" value="HTH_GNTR"/>
    <property type="match status" value="1"/>
</dbReference>
<dbReference type="InterPro" id="IPR051446">
    <property type="entry name" value="HTH_trans_reg/aminotransferase"/>
</dbReference>
<dbReference type="SMART" id="SM00345">
    <property type="entry name" value="HTH_GNTR"/>
    <property type="match status" value="1"/>
</dbReference>
<keyword evidence="7" id="KW-1185">Reference proteome</keyword>
<dbReference type="InterPro" id="IPR015424">
    <property type="entry name" value="PyrdxlP-dep_Trfase"/>
</dbReference>
<organism evidence="6 7">
    <name type="scientific">Thermobifida halotolerans</name>
    <dbReference type="NCBI Taxonomy" id="483545"/>
    <lineage>
        <taxon>Bacteria</taxon>
        <taxon>Bacillati</taxon>
        <taxon>Actinomycetota</taxon>
        <taxon>Actinomycetes</taxon>
        <taxon>Streptosporangiales</taxon>
        <taxon>Nocardiopsidaceae</taxon>
        <taxon>Thermobifida</taxon>
    </lineage>
</organism>
<gene>
    <name evidence="6" type="ORF">NI17_004340</name>
</gene>
<keyword evidence="2" id="KW-0663">Pyridoxal phosphate</keyword>
<dbReference type="GO" id="GO:0030170">
    <property type="term" value="F:pyridoxal phosphate binding"/>
    <property type="evidence" value="ECO:0007669"/>
    <property type="project" value="InterPro"/>
</dbReference>
<dbReference type="Gene3D" id="3.90.1150.10">
    <property type="entry name" value="Aspartate Aminotransferase, domain 1"/>
    <property type="match status" value="1"/>
</dbReference>
<dbReference type="InterPro" id="IPR036390">
    <property type="entry name" value="WH_DNA-bd_sf"/>
</dbReference>
<dbReference type="InterPro" id="IPR015421">
    <property type="entry name" value="PyrdxlP-dep_Trfase_major"/>
</dbReference>
<reference evidence="6" key="1">
    <citation type="submission" date="2020-10" db="EMBL/GenBank/DDBJ databases">
        <title>De novo genome project of the cellulose decomposer Thermobifida halotolerans type strain.</title>
        <authorList>
            <person name="Nagy I."/>
            <person name="Horvath B."/>
            <person name="Kukolya J."/>
            <person name="Nagy I."/>
            <person name="Orsini M."/>
        </authorList>
    </citation>
    <scope>NUCLEOTIDE SEQUENCE</scope>
    <source>
        <strain evidence="6">DSM 44931</strain>
    </source>
</reference>
<dbReference type="Gene3D" id="3.40.640.10">
    <property type="entry name" value="Type I PLP-dependent aspartate aminotransferase-like (Major domain)"/>
    <property type="match status" value="1"/>
</dbReference>
<dbReference type="InterPro" id="IPR015422">
    <property type="entry name" value="PyrdxlP-dep_Trfase_small"/>
</dbReference>
<dbReference type="PRINTS" id="PR00035">
    <property type="entry name" value="HTHGNTR"/>
</dbReference>
<keyword evidence="4" id="KW-0238">DNA-binding</keyword>
<keyword evidence="6" id="KW-0808">Transferase</keyword>
<sequence length="473" mass="50832">MAQGRRISGHLLARMVGTAARQRPYYLALGRALSGLVLDGRVPTHTRLPAERELAEALGVSRNTVTAAYTWLREHGYLDSRRGAGSWTVLPDNGGGPTLAPDPERVDLGVAAPPAVEGLTEAARLAAGQLAAHVGGRGYAVLGLPELRHAVARRYTERGLPTTPDQIFVTNGAQQGVALLMALLADPGDTLLAESPTYPHSLAAARHLGLRLRTVGVTSAGWDTELLLDAFRHWRPRIAYLIPDFHNPTGALMDDRTRAEVVAEARRTRTAIVVDESAAELALDPDGRPAPTAVHDTDGRVFSVGSASKLLWGGLRVGWIRTSPATAARLSSLRQRVDLATPVMEQLLATHLLADLPRVRAERDGQLRRNRDALAAALREHLPDWRFTAPAGGWVLWARMPSPTATALHGAAERRGVHLAPGPAFGVEGSLEYHVRLSYTQPPEVLRDAVRRVADAYADTSARPGAAPGGFYV</sequence>
<dbReference type="GO" id="GO:0003677">
    <property type="term" value="F:DNA binding"/>
    <property type="evidence" value="ECO:0007669"/>
    <property type="project" value="UniProtKB-KW"/>
</dbReference>
<accession>A0A399G9Z2</accession>
<dbReference type="KEGG" id="thao:NI17_004340"/>
<dbReference type="CDD" id="cd00609">
    <property type="entry name" value="AAT_like"/>
    <property type="match status" value="1"/>
</dbReference>
<dbReference type="InterPro" id="IPR004839">
    <property type="entry name" value="Aminotransferase_I/II_large"/>
</dbReference>
<dbReference type="InterPro" id="IPR000524">
    <property type="entry name" value="Tscrpt_reg_HTH_GntR"/>
</dbReference>
<dbReference type="OrthoDB" id="199743at2"/>
<evidence type="ECO:0000256" key="4">
    <source>
        <dbReference type="ARBA" id="ARBA00023125"/>
    </source>
</evidence>
<dbReference type="GO" id="GO:0003700">
    <property type="term" value="F:DNA-binding transcription factor activity"/>
    <property type="evidence" value="ECO:0007669"/>
    <property type="project" value="InterPro"/>
</dbReference>
<dbReference type="InterPro" id="IPR036388">
    <property type="entry name" value="WH-like_DNA-bd_sf"/>
</dbReference>
<name>A0A399G9Z2_9ACTN</name>
<keyword evidence="6" id="KW-0032">Aminotransferase</keyword>
<comment type="similarity">
    <text evidence="1">In the C-terminal section; belongs to the class-I pyridoxal-phosphate-dependent aminotransferase family.</text>
</comment>
<dbReference type="PANTHER" id="PTHR46577">
    <property type="entry name" value="HTH-TYPE TRANSCRIPTIONAL REGULATORY PROTEIN GABR"/>
    <property type="match status" value="1"/>
</dbReference>
<dbReference type="Pfam" id="PF00155">
    <property type="entry name" value="Aminotran_1_2"/>
    <property type="match status" value="1"/>
</dbReference>
<dbReference type="PANTHER" id="PTHR46577:SF1">
    <property type="entry name" value="HTH-TYPE TRANSCRIPTIONAL REGULATORY PROTEIN GABR"/>
    <property type="match status" value="1"/>
</dbReference>
<dbReference type="Gene3D" id="1.10.10.10">
    <property type="entry name" value="Winged helix-like DNA-binding domain superfamily/Winged helix DNA-binding domain"/>
    <property type="match status" value="1"/>
</dbReference>
<dbReference type="Pfam" id="PF00392">
    <property type="entry name" value="GntR"/>
    <property type="match status" value="1"/>
</dbReference>
<evidence type="ECO:0000313" key="7">
    <source>
        <dbReference type="Proteomes" id="UP000265719"/>
    </source>
</evidence>
<protein>
    <submittedName>
        <fullName evidence="6">PLP-dependent aminotransferase family protein</fullName>
    </submittedName>
</protein>
<keyword evidence="5" id="KW-0804">Transcription</keyword>
<dbReference type="EMBL" id="CP063196">
    <property type="protein sequence ID" value="UOE20463.1"/>
    <property type="molecule type" value="Genomic_DNA"/>
</dbReference>
<evidence type="ECO:0000256" key="2">
    <source>
        <dbReference type="ARBA" id="ARBA00022898"/>
    </source>
</evidence>
<dbReference type="GO" id="GO:0008483">
    <property type="term" value="F:transaminase activity"/>
    <property type="evidence" value="ECO:0007669"/>
    <property type="project" value="UniProtKB-KW"/>
</dbReference>
<evidence type="ECO:0000256" key="5">
    <source>
        <dbReference type="ARBA" id="ARBA00023163"/>
    </source>
</evidence>
<dbReference type="SUPFAM" id="SSF53383">
    <property type="entry name" value="PLP-dependent transferases"/>
    <property type="match status" value="1"/>
</dbReference>
<dbReference type="CDD" id="cd07377">
    <property type="entry name" value="WHTH_GntR"/>
    <property type="match status" value="1"/>
</dbReference>